<sequence length="54" mass="6173">MDGDPRQCRGENTQPNMAIRQDNDSRSHENVVYRLQAPSLHSSQSYLNAMLRPS</sequence>
<dbReference type="Proteomes" id="UP000193834">
    <property type="component" value="Unassembled WGS sequence"/>
</dbReference>
<dbReference type="EMBL" id="FXAZ01000005">
    <property type="protein sequence ID" value="SMG54555.1"/>
    <property type="molecule type" value="Genomic_DNA"/>
</dbReference>
<evidence type="ECO:0000256" key="1">
    <source>
        <dbReference type="SAM" id="MobiDB-lite"/>
    </source>
</evidence>
<feature type="region of interest" description="Disordered" evidence="1">
    <location>
        <begin position="1"/>
        <end position="26"/>
    </location>
</feature>
<name>A0A1X7LL82_9BACL</name>
<accession>A0A1X7LL82</accession>
<reference evidence="2 3" key="1">
    <citation type="submission" date="2017-04" db="EMBL/GenBank/DDBJ databases">
        <authorList>
            <person name="Afonso C.L."/>
            <person name="Miller P.J."/>
            <person name="Scott M.A."/>
            <person name="Spackman E."/>
            <person name="Goraichik I."/>
            <person name="Dimitrov K.M."/>
            <person name="Suarez D.L."/>
            <person name="Swayne D.E."/>
        </authorList>
    </citation>
    <scope>NUCLEOTIDE SEQUENCE [LARGE SCALE GENOMIC DNA]</scope>
    <source>
        <strain evidence="2 3">11</strain>
    </source>
</reference>
<evidence type="ECO:0000313" key="3">
    <source>
        <dbReference type="Proteomes" id="UP000193834"/>
    </source>
</evidence>
<dbReference type="AlphaFoldDB" id="A0A1X7LL82"/>
<proteinExistence type="predicted"/>
<keyword evidence="3" id="KW-1185">Reference proteome</keyword>
<dbReference type="RefSeq" id="WP_170936448.1">
    <property type="nucleotide sequence ID" value="NZ_FXAZ01000005.1"/>
</dbReference>
<evidence type="ECO:0000313" key="2">
    <source>
        <dbReference type="EMBL" id="SMG54555.1"/>
    </source>
</evidence>
<protein>
    <submittedName>
        <fullName evidence="2">Uncharacterized protein</fullName>
    </submittedName>
</protein>
<organism evidence="2 3">
    <name type="scientific">Paenibacillus aquistagni</name>
    <dbReference type="NCBI Taxonomy" id="1852522"/>
    <lineage>
        <taxon>Bacteria</taxon>
        <taxon>Bacillati</taxon>
        <taxon>Bacillota</taxon>
        <taxon>Bacilli</taxon>
        <taxon>Bacillales</taxon>
        <taxon>Paenibacillaceae</taxon>
        <taxon>Paenibacillus</taxon>
    </lineage>
</organism>
<gene>
    <name evidence="2" type="ORF">SAMN06295960_3774</name>
</gene>